<proteinExistence type="predicted"/>
<dbReference type="EMBL" id="AUZH01000026">
    <property type="protein sequence ID" value="KFN87417.1"/>
    <property type="molecule type" value="Genomic_DNA"/>
</dbReference>
<evidence type="ECO:0000313" key="1">
    <source>
        <dbReference type="EMBL" id="KFN87417.1"/>
    </source>
</evidence>
<reference evidence="1 2" key="1">
    <citation type="journal article" date="2014" name="Genome Announc.">
        <title>Draft Genome Sequences of Streptococcus bovis Strains ATCC 33317 and JB1.</title>
        <authorList>
            <person name="Benahmed F.H."/>
            <person name="Gopinath G.R."/>
            <person name="Harbottle H."/>
            <person name="Cotta M.A."/>
            <person name="Luo Y."/>
            <person name="Henderson C."/>
            <person name="Teri P."/>
            <person name="Soppet D."/>
            <person name="Rasmussen M."/>
            <person name="Whitehead T.R."/>
            <person name="Davidson M."/>
        </authorList>
    </citation>
    <scope>NUCLEOTIDE SEQUENCE [LARGE SCALE GENOMIC DNA]</scope>
    <source>
        <strain evidence="1 2">JB1</strain>
    </source>
</reference>
<evidence type="ECO:0000313" key="2">
    <source>
        <dbReference type="Proteomes" id="UP000029382"/>
    </source>
</evidence>
<name>A0A091BUJ4_STREI</name>
<dbReference type="RefSeq" id="WP_039697009.1">
    <property type="nucleotide sequence ID" value="NZ_AUZH01000026.1"/>
</dbReference>
<gene>
    <name evidence="1" type="ORF">H702_07070</name>
</gene>
<dbReference type="AlphaFoldDB" id="A0A091BUJ4"/>
<organism evidence="1 2">
    <name type="scientific">Streptococcus equinus JB1</name>
    <dbReference type="NCBI Taxonomy" id="1294274"/>
    <lineage>
        <taxon>Bacteria</taxon>
        <taxon>Bacillati</taxon>
        <taxon>Bacillota</taxon>
        <taxon>Bacilli</taxon>
        <taxon>Lactobacillales</taxon>
        <taxon>Streptococcaceae</taxon>
        <taxon>Streptococcus</taxon>
    </lineage>
</organism>
<protein>
    <submittedName>
        <fullName evidence="1">Uncharacterized protein</fullName>
    </submittedName>
</protein>
<dbReference type="Proteomes" id="UP000029382">
    <property type="component" value="Unassembled WGS sequence"/>
</dbReference>
<accession>A0A091BUJ4</accession>
<sequence>MQDKKRPRGRPATGRERNISMTMRVTEKEREIIKLSQKEHNKKSVVDLLLHFIEKINKFFKKSVDKINGTTYNIIIKKLNKTKKAK</sequence>
<comment type="caution">
    <text evidence="1">The sequence shown here is derived from an EMBL/GenBank/DDBJ whole genome shotgun (WGS) entry which is preliminary data.</text>
</comment>